<keyword evidence="4" id="KW-0238">DNA-binding</keyword>
<protein>
    <recommendedName>
        <fullName evidence="6">DNA polymerase II subunit 2</fullName>
    </recommendedName>
</protein>
<evidence type="ECO:0000256" key="3">
    <source>
        <dbReference type="ARBA" id="ARBA00022705"/>
    </source>
</evidence>
<dbReference type="PANTHER" id="PTHR12708:SF0">
    <property type="entry name" value="DNA POLYMERASE EPSILON SUBUNIT 2"/>
    <property type="match status" value="1"/>
</dbReference>
<organism evidence="8">
    <name type="scientific">Lygus hesperus</name>
    <name type="common">Western plant bug</name>
    <dbReference type="NCBI Taxonomy" id="30085"/>
    <lineage>
        <taxon>Eukaryota</taxon>
        <taxon>Metazoa</taxon>
        <taxon>Ecdysozoa</taxon>
        <taxon>Arthropoda</taxon>
        <taxon>Hexapoda</taxon>
        <taxon>Insecta</taxon>
        <taxon>Pterygota</taxon>
        <taxon>Neoptera</taxon>
        <taxon>Paraneoptera</taxon>
        <taxon>Hemiptera</taxon>
        <taxon>Heteroptera</taxon>
        <taxon>Panheteroptera</taxon>
        <taxon>Cimicomorpha</taxon>
        <taxon>Miridae</taxon>
        <taxon>Mirini</taxon>
        <taxon>Lygus</taxon>
    </lineage>
</organism>
<dbReference type="EMBL" id="GBHO01021483">
    <property type="protein sequence ID" value="JAG22121.1"/>
    <property type="molecule type" value="Transcribed_RNA"/>
</dbReference>
<keyword evidence="3" id="KW-0235">DNA replication</keyword>
<evidence type="ECO:0000313" key="10">
    <source>
        <dbReference type="EMBL" id="JAG22120.1"/>
    </source>
</evidence>
<feature type="domain" description="DNA polymerase alpha/delta/epsilon subunit B" evidence="7">
    <location>
        <begin position="32"/>
        <end position="167"/>
    </location>
</feature>
<evidence type="ECO:0000313" key="12">
    <source>
        <dbReference type="EMBL" id="JAQ11872.1"/>
    </source>
</evidence>
<proteinExistence type="inferred from homology"/>
<dbReference type="Pfam" id="PF04042">
    <property type="entry name" value="DNA_pol_E_B"/>
    <property type="match status" value="1"/>
</dbReference>
<dbReference type="EMBL" id="GBHO01038825">
    <property type="protein sequence ID" value="JAG04779.1"/>
    <property type="molecule type" value="Transcribed_RNA"/>
</dbReference>
<evidence type="ECO:0000313" key="11">
    <source>
        <dbReference type="EMBL" id="JAG22121.1"/>
    </source>
</evidence>
<dbReference type="AlphaFoldDB" id="A0A0A9WAH0"/>
<dbReference type="EMBL" id="GBHO01021484">
    <property type="protein sequence ID" value="JAG22120.1"/>
    <property type="molecule type" value="Transcribed_RNA"/>
</dbReference>
<keyword evidence="5" id="KW-0539">Nucleus</keyword>
<reference evidence="8" key="1">
    <citation type="journal article" date="2014" name="PLoS ONE">
        <title>Transcriptome-Based Identification of ABC Transporters in the Western Tarnished Plant Bug Lygus hesperus.</title>
        <authorList>
            <person name="Hull J.J."/>
            <person name="Chaney K."/>
            <person name="Geib S.M."/>
            <person name="Fabrick J.A."/>
            <person name="Brent C.S."/>
            <person name="Walsh D."/>
            <person name="Lavine L.C."/>
        </authorList>
    </citation>
    <scope>NUCLEOTIDE SEQUENCE</scope>
</reference>
<evidence type="ECO:0000313" key="9">
    <source>
        <dbReference type="EMBL" id="JAG22119.1"/>
    </source>
</evidence>
<evidence type="ECO:0000256" key="2">
    <source>
        <dbReference type="ARBA" id="ARBA00009560"/>
    </source>
</evidence>
<dbReference type="PANTHER" id="PTHR12708">
    <property type="entry name" value="DNA POLYMERASE EPSILON SUBUNIT B"/>
    <property type="match status" value="1"/>
</dbReference>
<comment type="subcellular location">
    <subcellularLocation>
        <location evidence="1">Nucleus</location>
    </subcellularLocation>
</comment>
<evidence type="ECO:0000256" key="1">
    <source>
        <dbReference type="ARBA" id="ARBA00004123"/>
    </source>
</evidence>
<reference evidence="8" key="2">
    <citation type="submission" date="2014-07" db="EMBL/GenBank/DDBJ databases">
        <authorList>
            <person name="Hull J."/>
        </authorList>
    </citation>
    <scope>NUCLEOTIDE SEQUENCE</scope>
</reference>
<dbReference type="EMBL" id="GBHO01021485">
    <property type="protein sequence ID" value="JAG22119.1"/>
    <property type="molecule type" value="Transcribed_RNA"/>
</dbReference>
<evidence type="ECO:0000313" key="8">
    <source>
        <dbReference type="EMBL" id="JAG04779.1"/>
    </source>
</evidence>
<accession>A0A0A9WAH0</accession>
<dbReference type="InterPro" id="IPR007185">
    <property type="entry name" value="DNA_pol_a/d/e_bsu"/>
</dbReference>
<evidence type="ECO:0000256" key="6">
    <source>
        <dbReference type="ARBA" id="ARBA00032930"/>
    </source>
</evidence>
<reference evidence="12" key="3">
    <citation type="journal article" date="2016" name="Gigascience">
        <title>De novo construction of an expanded transcriptome assembly for the western tarnished plant bug, Lygus hesperus.</title>
        <authorList>
            <person name="Tassone E.E."/>
            <person name="Geib S.M."/>
            <person name="Hall B."/>
            <person name="Fabrick J.A."/>
            <person name="Brent C.S."/>
            <person name="Hull J.J."/>
        </authorList>
    </citation>
    <scope>NUCLEOTIDE SEQUENCE</scope>
</reference>
<dbReference type="EMBL" id="GDHC01006757">
    <property type="protein sequence ID" value="JAQ11872.1"/>
    <property type="molecule type" value="Transcribed_RNA"/>
</dbReference>
<dbReference type="InterPro" id="IPR016266">
    <property type="entry name" value="POLE2"/>
</dbReference>
<evidence type="ECO:0000313" key="13">
    <source>
        <dbReference type="EMBL" id="JAQ14329.1"/>
    </source>
</evidence>
<comment type="similarity">
    <text evidence="2">Belongs to the DNA polymerase epsilon subunit B family.</text>
</comment>
<dbReference type="GO" id="GO:0042276">
    <property type="term" value="P:error-prone translesion synthesis"/>
    <property type="evidence" value="ECO:0007669"/>
    <property type="project" value="TreeGrafter"/>
</dbReference>
<dbReference type="GO" id="GO:0006261">
    <property type="term" value="P:DNA-templated DNA replication"/>
    <property type="evidence" value="ECO:0007669"/>
    <property type="project" value="InterPro"/>
</dbReference>
<evidence type="ECO:0000259" key="7">
    <source>
        <dbReference type="Pfam" id="PF04042"/>
    </source>
</evidence>
<name>A0A0A9WAH0_LYGHE</name>
<evidence type="ECO:0000256" key="5">
    <source>
        <dbReference type="ARBA" id="ARBA00023242"/>
    </source>
</evidence>
<dbReference type="EMBL" id="GDHC01004300">
    <property type="protein sequence ID" value="JAQ14329.1"/>
    <property type="molecule type" value="Transcribed_RNA"/>
</dbReference>
<dbReference type="GO" id="GO:0003677">
    <property type="term" value="F:DNA binding"/>
    <property type="evidence" value="ECO:0007669"/>
    <property type="project" value="UniProtKB-KW"/>
</dbReference>
<gene>
    <name evidence="8" type="primary">DPB2_2</name>
    <name evidence="11" type="synonym">DPB2_0</name>
    <name evidence="12" type="synonym">DPB2_1</name>
    <name evidence="10" type="synonym">DPB2_3</name>
    <name evidence="9" type="synonym">DPB2_4</name>
    <name evidence="11" type="ORF">CM83_16843</name>
    <name evidence="10" type="ORF">CM83_16850</name>
    <name evidence="9" type="ORF">CM83_16856</name>
    <name evidence="8" type="ORF">CM83_16862</name>
    <name evidence="13" type="ORF">g.8653</name>
    <name evidence="12" type="ORF">g.8659</name>
</gene>
<evidence type="ECO:0000256" key="4">
    <source>
        <dbReference type="ARBA" id="ARBA00023125"/>
    </source>
</evidence>
<sequence>MGHYISKRNRNLCAGDGASDIYVQVFSKFAAFVAAKYPTIASDATFGFLFLPGPQDFHIGTTFPSPPLPHTVQTVLRKSISNCWFGWNPTRIIAQNTSELVLFHSSLLDVLKPLYVDTLANRHTFTNLICDHAHLCPFLHPRINTVFHLDYMLQLPVLPHTLIYADTAFTCDSHLRFNQPHMYCGCEILYPKSFSDSQSYILYLGDMLQRYYVLSQPHAQGCVSCAGTVSQV</sequence>
<dbReference type="GO" id="GO:0008622">
    <property type="term" value="C:epsilon DNA polymerase complex"/>
    <property type="evidence" value="ECO:0007669"/>
    <property type="project" value="InterPro"/>
</dbReference>